<comment type="caution">
    <text evidence="1">The sequence shown here is derived from an EMBL/GenBank/DDBJ whole genome shotgun (WGS) entry which is preliminary data.</text>
</comment>
<gene>
    <name evidence="1" type="ORF">QR680_000090</name>
</gene>
<dbReference type="EMBL" id="JAUCMV010000005">
    <property type="protein sequence ID" value="KAK0393186.1"/>
    <property type="molecule type" value="Genomic_DNA"/>
</dbReference>
<accession>A0AA39GTI1</accession>
<keyword evidence="2" id="KW-1185">Reference proteome</keyword>
<evidence type="ECO:0000313" key="2">
    <source>
        <dbReference type="Proteomes" id="UP001175271"/>
    </source>
</evidence>
<sequence length="80" mass="8621">MQLSRTLLQATFASFSLYAGALFAATAAVTVRGTTGAWFLPHLSLLVHYFSSSFVLTTVCDQRFDTATVTAMPSMSHAID</sequence>
<dbReference type="Proteomes" id="UP001175271">
    <property type="component" value="Unassembled WGS sequence"/>
</dbReference>
<reference evidence="1" key="1">
    <citation type="submission" date="2023-06" db="EMBL/GenBank/DDBJ databases">
        <title>Genomic analysis of the entomopathogenic nematode Steinernema hermaphroditum.</title>
        <authorList>
            <person name="Schwarz E.M."/>
            <person name="Heppert J.K."/>
            <person name="Baniya A."/>
            <person name="Schwartz H.T."/>
            <person name="Tan C.-H."/>
            <person name="Antoshechkin I."/>
            <person name="Sternberg P.W."/>
            <person name="Goodrich-Blair H."/>
            <person name="Dillman A.R."/>
        </authorList>
    </citation>
    <scope>NUCLEOTIDE SEQUENCE</scope>
    <source>
        <strain evidence="1">PS9179</strain>
        <tissue evidence="1">Whole animal</tissue>
    </source>
</reference>
<protein>
    <submittedName>
        <fullName evidence="1">Uncharacterized protein</fullName>
    </submittedName>
</protein>
<proteinExistence type="predicted"/>
<evidence type="ECO:0000313" key="1">
    <source>
        <dbReference type="EMBL" id="KAK0393186.1"/>
    </source>
</evidence>
<dbReference type="AlphaFoldDB" id="A0AA39GTI1"/>
<organism evidence="1 2">
    <name type="scientific">Steinernema hermaphroditum</name>
    <dbReference type="NCBI Taxonomy" id="289476"/>
    <lineage>
        <taxon>Eukaryota</taxon>
        <taxon>Metazoa</taxon>
        <taxon>Ecdysozoa</taxon>
        <taxon>Nematoda</taxon>
        <taxon>Chromadorea</taxon>
        <taxon>Rhabditida</taxon>
        <taxon>Tylenchina</taxon>
        <taxon>Panagrolaimomorpha</taxon>
        <taxon>Strongyloidoidea</taxon>
        <taxon>Steinernematidae</taxon>
        <taxon>Steinernema</taxon>
    </lineage>
</organism>
<name>A0AA39GTI1_9BILA</name>